<sequence>MNRALLIFLILISPAGILRAQENNSEKFHLNIKEAIDPIRIDGILDEKSWETADVAKDFYRITPMDTGFAEAKTEVMMTYDQENIYVAVICWDDLPGKNLIASLRRDFNFSANDNFIFFMDTFQDKTNGFSFGASAGGAQWDGLQSDGGTVGLEWDNKWFSKVNREEGRQVHEYMIPFKSIRYKEGIDEWGINFSRLDNKRNEKSSWAPVPRQFPSASLAFVGTLHWDKPPPPPGTNISVIPYVSGRAIKNQEEGSETDYTFDAGFDAKIAVTSSLNLDLTLNPDFSQVEVDRQVTNLSRFELFFPERRQFFLENSDLFANFGDRNIRPFFSRRIGLTNPILTGARLSGKINKDWRIGVLDMITNRVDSVNYPGQNYFVAAFQRRVMERSNIAFMVVNRDGLDVMQGDSLANKWNRVVGADFNLFSANNLWQGKVFLHGSFTPDQQDLSHGLQLEYTGQNLTFEWEHQYVGSDYVAEVGFVPRTGYLRLNPDVGYKWFPKSTVVNRHGPTLRNQFYFTEGWGFTDHILSLNYELLLLNTASYQVGYEESFIQLTEPFDPTNNDKEPLPAGSEHRFRQVEFQMTSDRRNRWTYNAGVKYGGFFNGTLTNLQGSLSYRFQPYGSIAVTADFNRLTFDEEENNSDFLLVGPRLDVTFTDKIFLTTWLQYNNQIDNVNLNARFQWRYAPVSDLFIVYTDNYYSNNFKVKNRAIVIKLNYWLNL</sequence>
<evidence type="ECO:0000313" key="3">
    <source>
        <dbReference type="EMBL" id="MCA6075111.1"/>
    </source>
</evidence>
<evidence type="ECO:0000313" key="5">
    <source>
        <dbReference type="EMBL" id="MCA6077416.1"/>
    </source>
</evidence>
<keyword evidence="6" id="KW-1185">Reference proteome</keyword>
<feature type="chain" id="PRO_5041116496" evidence="1">
    <location>
        <begin position="21"/>
        <end position="719"/>
    </location>
</feature>
<evidence type="ECO:0000259" key="2">
    <source>
        <dbReference type="Pfam" id="PF19313"/>
    </source>
</evidence>
<name>A0A9X1L1U2_9BACT</name>
<accession>A0A9X1L1U2</accession>
<evidence type="ECO:0000256" key="1">
    <source>
        <dbReference type="SAM" id="SignalP"/>
    </source>
</evidence>
<dbReference type="Gene3D" id="2.60.40.1190">
    <property type="match status" value="1"/>
</dbReference>
<dbReference type="AlphaFoldDB" id="A0A9X1L1U2"/>
<dbReference type="Proteomes" id="UP001139409">
    <property type="component" value="Unassembled WGS sequence"/>
</dbReference>
<dbReference type="EMBL" id="JAIXNE010000003">
    <property type="protein sequence ID" value="MCA6076288.1"/>
    <property type="molecule type" value="Genomic_DNA"/>
</dbReference>
<dbReference type="EMBL" id="JAIXNE010000002">
    <property type="protein sequence ID" value="MCA6075111.1"/>
    <property type="molecule type" value="Genomic_DNA"/>
</dbReference>
<feature type="domain" description="DUF5916" evidence="2">
    <location>
        <begin position="235"/>
        <end position="337"/>
    </location>
</feature>
<dbReference type="SUPFAM" id="SSF49344">
    <property type="entry name" value="CBD9-like"/>
    <property type="match status" value="1"/>
</dbReference>
<evidence type="ECO:0000313" key="4">
    <source>
        <dbReference type="EMBL" id="MCA6076288.1"/>
    </source>
</evidence>
<protein>
    <submittedName>
        <fullName evidence="5">Carbohydrate binding family 9 domain-containing protein</fullName>
    </submittedName>
</protein>
<dbReference type="Pfam" id="PF19313">
    <property type="entry name" value="DUF5916"/>
    <property type="match status" value="2"/>
</dbReference>
<feature type="signal peptide" evidence="1">
    <location>
        <begin position="1"/>
        <end position="20"/>
    </location>
</feature>
<dbReference type="CDD" id="cd09618">
    <property type="entry name" value="CBM9_like_2"/>
    <property type="match status" value="1"/>
</dbReference>
<comment type="caution">
    <text evidence="5">The sequence shown here is derived from an EMBL/GenBank/DDBJ whole genome shotgun (WGS) entry which is preliminary data.</text>
</comment>
<feature type="domain" description="DUF5916" evidence="2">
    <location>
        <begin position="342"/>
        <end position="630"/>
    </location>
</feature>
<gene>
    <name evidence="3" type="ORF">LDX50_09530</name>
    <name evidence="4" type="ORF">LDX50_15500</name>
    <name evidence="5" type="ORF">LDX50_21220</name>
</gene>
<proteinExistence type="predicted"/>
<organism evidence="5 6">
    <name type="scientific">Fulvivirga sedimenti</name>
    <dbReference type="NCBI Taxonomy" id="2879465"/>
    <lineage>
        <taxon>Bacteria</taxon>
        <taxon>Pseudomonadati</taxon>
        <taxon>Bacteroidota</taxon>
        <taxon>Cytophagia</taxon>
        <taxon>Cytophagales</taxon>
        <taxon>Fulvivirgaceae</taxon>
        <taxon>Fulvivirga</taxon>
    </lineage>
</organism>
<keyword evidence="1" id="KW-0732">Signal</keyword>
<evidence type="ECO:0000313" key="6">
    <source>
        <dbReference type="Proteomes" id="UP001139409"/>
    </source>
</evidence>
<reference evidence="5" key="1">
    <citation type="submission" date="2021-09" db="EMBL/GenBank/DDBJ databases">
        <title>Fulvivirga sp. isolated from coastal sediment.</title>
        <authorList>
            <person name="Yu H."/>
        </authorList>
    </citation>
    <scope>NUCLEOTIDE SEQUENCE</scope>
    <source>
        <strain evidence="5">1062</strain>
    </source>
</reference>
<dbReference type="EMBL" id="JAIXNE010000004">
    <property type="protein sequence ID" value="MCA6077416.1"/>
    <property type="molecule type" value="Genomic_DNA"/>
</dbReference>
<dbReference type="RefSeq" id="WP_225698217.1">
    <property type="nucleotide sequence ID" value="NZ_JAIXNE010000002.1"/>
</dbReference>
<dbReference type="InterPro" id="IPR045670">
    <property type="entry name" value="DUF5916"/>
</dbReference>